<protein>
    <submittedName>
        <fullName evidence="2">Uncharacterized protein</fullName>
    </submittedName>
</protein>
<dbReference type="EnsemblMetazoa" id="AMEM017259-RA">
    <property type="protein sequence ID" value="AMEM017259-PA"/>
    <property type="gene ID" value="AMEM017259"/>
</dbReference>
<feature type="compositionally biased region" description="Basic and acidic residues" evidence="1">
    <location>
        <begin position="115"/>
        <end position="125"/>
    </location>
</feature>
<evidence type="ECO:0000256" key="1">
    <source>
        <dbReference type="SAM" id="MobiDB-lite"/>
    </source>
</evidence>
<proteinExistence type="predicted"/>
<dbReference type="VEuPathDB" id="VectorBase:AMEM017259"/>
<dbReference type="Proteomes" id="UP000075903">
    <property type="component" value="Unassembled WGS sequence"/>
</dbReference>
<reference evidence="2" key="1">
    <citation type="submission" date="2020-05" db="UniProtKB">
        <authorList>
            <consortium name="EnsemblMetazoa"/>
        </authorList>
    </citation>
    <scope>IDENTIFICATION</scope>
    <source>
        <strain evidence="2">MAF</strain>
    </source>
</reference>
<name>A0A182VM21_ANOME</name>
<feature type="region of interest" description="Disordered" evidence="1">
    <location>
        <begin position="101"/>
        <end position="126"/>
    </location>
</feature>
<evidence type="ECO:0000313" key="3">
    <source>
        <dbReference type="Proteomes" id="UP000075903"/>
    </source>
</evidence>
<sequence>MSCSSMNEPSCDRFNEPALATMTQLPLVTSPNRQYAYIGPHHSAHGTGDRFQWPAVPNLIVIAVGEWFLQTLAQLSNDFGPKQHRPIDAVRGDRFAAPVPIEVEQKTEPSAQTARSRDETARTGDETPDGIDIAVVVVVLSPATTLRLLAVVLAVVLLLLLPRPAVVAVMVVLGELVVAVDAMPPCDNRHCSDWEELLVGVVMLGQLADIAGGSLLNASAALSGWRVSLCSGSQRAHRPSIGLRPQ</sequence>
<evidence type="ECO:0000313" key="2">
    <source>
        <dbReference type="EnsemblMetazoa" id="AMEM017259-PA"/>
    </source>
</evidence>
<organism evidence="2 3">
    <name type="scientific">Anopheles merus</name>
    <name type="common">Mosquito</name>
    <dbReference type="NCBI Taxonomy" id="30066"/>
    <lineage>
        <taxon>Eukaryota</taxon>
        <taxon>Metazoa</taxon>
        <taxon>Ecdysozoa</taxon>
        <taxon>Arthropoda</taxon>
        <taxon>Hexapoda</taxon>
        <taxon>Insecta</taxon>
        <taxon>Pterygota</taxon>
        <taxon>Neoptera</taxon>
        <taxon>Endopterygota</taxon>
        <taxon>Diptera</taxon>
        <taxon>Nematocera</taxon>
        <taxon>Culicoidea</taxon>
        <taxon>Culicidae</taxon>
        <taxon>Anophelinae</taxon>
        <taxon>Anopheles</taxon>
    </lineage>
</organism>
<dbReference type="AlphaFoldDB" id="A0A182VM21"/>
<keyword evidence="3" id="KW-1185">Reference proteome</keyword>
<accession>A0A182VM21</accession>